<dbReference type="SUPFAM" id="SSF52540">
    <property type="entry name" value="P-loop containing nucleoside triphosphate hydrolases"/>
    <property type="match status" value="2"/>
</dbReference>
<dbReference type="InterPro" id="IPR049163">
    <property type="entry name" value="Pif1-like_2B_dom"/>
</dbReference>
<keyword evidence="1" id="KW-0547">Nucleotide-binding</keyword>
<feature type="domain" description="DNA helicase Pif1-like DEAD-box helicase" evidence="2">
    <location>
        <begin position="13"/>
        <end position="172"/>
    </location>
</feature>
<evidence type="ECO:0000259" key="2">
    <source>
        <dbReference type="Pfam" id="PF05970"/>
    </source>
</evidence>
<dbReference type="Pfam" id="PF21530">
    <property type="entry name" value="Pif1_2B_dom"/>
    <property type="match status" value="1"/>
</dbReference>
<dbReference type="InterPro" id="IPR010285">
    <property type="entry name" value="DNA_helicase_pif1-like_DEAD"/>
</dbReference>
<name>A0A6J1TI71_FRAOC</name>
<dbReference type="GeneID" id="113215150"/>
<proteinExistence type="inferred from homology"/>
<dbReference type="EC" id="5.6.2.3" evidence="1"/>
<dbReference type="InterPro" id="IPR051055">
    <property type="entry name" value="PIF1_helicase"/>
</dbReference>
<keyword evidence="1" id="KW-0233">DNA recombination</keyword>
<keyword evidence="1" id="KW-0067">ATP-binding</keyword>
<keyword evidence="1" id="KW-0347">Helicase</keyword>
<feature type="domain" description="DNA helicase Pif1-like 2B" evidence="3">
    <location>
        <begin position="247"/>
        <end position="276"/>
    </location>
</feature>
<dbReference type="GO" id="GO:0043139">
    <property type="term" value="F:5'-3' DNA helicase activity"/>
    <property type="evidence" value="ECO:0007669"/>
    <property type="project" value="UniProtKB-EC"/>
</dbReference>
<dbReference type="OrthoDB" id="416437at2759"/>
<dbReference type="GO" id="GO:0005524">
    <property type="term" value="F:ATP binding"/>
    <property type="evidence" value="ECO:0007669"/>
    <property type="project" value="UniProtKB-KW"/>
</dbReference>
<protein>
    <recommendedName>
        <fullName evidence="1">ATP-dependent DNA helicase</fullName>
        <ecNumber evidence="1">5.6.2.3</ecNumber>
    </recommendedName>
</protein>
<gene>
    <name evidence="5" type="primary">LOC113215150</name>
</gene>
<keyword evidence="1" id="KW-0227">DNA damage</keyword>
<dbReference type="GO" id="GO:0006281">
    <property type="term" value="P:DNA repair"/>
    <property type="evidence" value="ECO:0007669"/>
    <property type="project" value="UniProtKB-KW"/>
</dbReference>
<evidence type="ECO:0000313" key="4">
    <source>
        <dbReference type="Proteomes" id="UP000504606"/>
    </source>
</evidence>
<comment type="catalytic activity">
    <reaction evidence="1">
        <text>ATP + H2O = ADP + phosphate + H(+)</text>
        <dbReference type="Rhea" id="RHEA:13065"/>
        <dbReference type="ChEBI" id="CHEBI:15377"/>
        <dbReference type="ChEBI" id="CHEBI:15378"/>
        <dbReference type="ChEBI" id="CHEBI:30616"/>
        <dbReference type="ChEBI" id="CHEBI:43474"/>
        <dbReference type="ChEBI" id="CHEBI:456216"/>
        <dbReference type="EC" id="5.6.2.3"/>
    </reaction>
</comment>
<dbReference type="RefSeq" id="XP_026290526.1">
    <property type="nucleotide sequence ID" value="XM_026434741.1"/>
</dbReference>
<comment type="similarity">
    <text evidence="1">Belongs to the helicase family.</text>
</comment>
<comment type="cofactor">
    <cofactor evidence="1">
        <name>Mg(2+)</name>
        <dbReference type="ChEBI" id="CHEBI:18420"/>
    </cofactor>
</comment>
<dbReference type="InterPro" id="IPR027417">
    <property type="entry name" value="P-loop_NTPase"/>
</dbReference>
<dbReference type="PANTHER" id="PTHR47642">
    <property type="entry name" value="ATP-DEPENDENT DNA HELICASE"/>
    <property type="match status" value="1"/>
</dbReference>
<accession>A0A6J1TI71</accession>
<organism evidence="4 5">
    <name type="scientific">Frankliniella occidentalis</name>
    <name type="common">Western flower thrips</name>
    <name type="synonym">Euthrips occidentalis</name>
    <dbReference type="NCBI Taxonomy" id="133901"/>
    <lineage>
        <taxon>Eukaryota</taxon>
        <taxon>Metazoa</taxon>
        <taxon>Ecdysozoa</taxon>
        <taxon>Arthropoda</taxon>
        <taxon>Hexapoda</taxon>
        <taxon>Insecta</taxon>
        <taxon>Pterygota</taxon>
        <taxon>Neoptera</taxon>
        <taxon>Paraneoptera</taxon>
        <taxon>Thysanoptera</taxon>
        <taxon>Terebrantia</taxon>
        <taxon>Thripoidea</taxon>
        <taxon>Thripidae</taxon>
        <taxon>Frankliniella</taxon>
    </lineage>
</organism>
<evidence type="ECO:0000313" key="5">
    <source>
        <dbReference type="RefSeq" id="XP_026290526.1"/>
    </source>
</evidence>
<dbReference type="Pfam" id="PF05970">
    <property type="entry name" value="PIF1"/>
    <property type="match status" value="1"/>
</dbReference>
<keyword evidence="1" id="KW-0378">Hydrolase</keyword>
<reference evidence="5" key="1">
    <citation type="submission" date="2025-08" db="UniProtKB">
        <authorList>
            <consortium name="RefSeq"/>
        </authorList>
    </citation>
    <scope>IDENTIFICATION</scope>
    <source>
        <tissue evidence="5">Whole organism</tissue>
    </source>
</reference>
<dbReference type="GO" id="GO:0000723">
    <property type="term" value="P:telomere maintenance"/>
    <property type="evidence" value="ECO:0007669"/>
    <property type="project" value="InterPro"/>
</dbReference>
<dbReference type="AlphaFoldDB" id="A0A6J1TI71"/>
<keyword evidence="4" id="KW-1185">Reference proteome</keyword>
<sequence>MSVQHIKKLLGHNSIKVVAPTGDAARIINGSTLHSFMGLGKYGFNVEKLNGLDLLAFRQKHIGLQFLFVDEYSMVGLRMLACLERRCKDCDALFGGLNVFFVGNCNQLLPCMDQPLYAHIDKLTQCNSLLERGKMIMGEITKVFVLNICHRFANAEYINFLTRVSKGQCTMNDVKALSKRCVNVIGATESNQFKNSLYITSINESCNKINKIKLLELRKPLACLKAINNSNTAFLSSDDLADGLHNDLVISKGAKIMLRKNINISTGLVNGAIGIIRHILYDHGQRPPTLPICILIEFESVNLEDLHIKYVPLVPIQSTWYKNGI</sequence>
<evidence type="ECO:0000259" key="3">
    <source>
        <dbReference type="Pfam" id="PF21530"/>
    </source>
</evidence>
<dbReference type="Gene3D" id="3.40.50.300">
    <property type="entry name" value="P-loop containing nucleotide triphosphate hydrolases"/>
    <property type="match status" value="1"/>
</dbReference>
<keyword evidence="1" id="KW-0234">DNA repair</keyword>
<dbReference type="GO" id="GO:0006310">
    <property type="term" value="P:DNA recombination"/>
    <property type="evidence" value="ECO:0007669"/>
    <property type="project" value="UniProtKB-KW"/>
</dbReference>
<dbReference type="GO" id="GO:0016787">
    <property type="term" value="F:hydrolase activity"/>
    <property type="evidence" value="ECO:0007669"/>
    <property type="project" value="UniProtKB-KW"/>
</dbReference>
<dbReference type="Proteomes" id="UP000504606">
    <property type="component" value="Unplaced"/>
</dbReference>
<evidence type="ECO:0000256" key="1">
    <source>
        <dbReference type="RuleBase" id="RU363044"/>
    </source>
</evidence>
<dbReference type="KEGG" id="foc:113215150"/>